<proteinExistence type="inferred from homology"/>
<dbReference type="Gene3D" id="3.90.1150.10">
    <property type="entry name" value="Aspartate Aminotransferase, domain 1"/>
    <property type="match status" value="1"/>
</dbReference>
<keyword evidence="5" id="KW-1185">Reference proteome</keyword>
<reference evidence="4 5" key="1">
    <citation type="submission" date="2024-09" db="EMBL/GenBank/DDBJ databases">
        <authorList>
            <person name="Sun Q."/>
            <person name="Mori K."/>
        </authorList>
    </citation>
    <scope>NUCLEOTIDE SEQUENCE [LARGE SCALE GENOMIC DNA]</scope>
    <source>
        <strain evidence="4 5">TBRC 1851</strain>
    </source>
</reference>
<dbReference type="EMBL" id="JBHMQT010000012">
    <property type="protein sequence ID" value="MFC0862346.1"/>
    <property type="molecule type" value="Genomic_DNA"/>
</dbReference>
<evidence type="ECO:0000313" key="4">
    <source>
        <dbReference type="EMBL" id="MFC0862346.1"/>
    </source>
</evidence>
<evidence type="ECO:0000256" key="1">
    <source>
        <dbReference type="ARBA" id="ARBA00008954"/>
    </source>
</evidence>
<keyword evidence="4" id="KW-0808">Transferase</keyword>
<name>A0ABV6U5F7_9ACTN</name>
<accession>A0ABV6U5F7</accession>
<dbReference type="RefSeq" id="WP_394300559.1">
    <property type="nucleotide sequence ID" value="NZ_JBHMQT010000012.1"/>
</dbReference>
<dbReference type="SUPFAM" id="SSF53383">
    <property type="entry name" value="PLP-dependent transferases"/>
    <property type="match status" value="1"/>
</dbReference>
<dbReference type="PROSITE" id="PS00600">
    <property type="entry name" value="AA_TRANSFER_CLASS_3"/>
    <property type="match status" value="1"/>
</dbReference>
<dbReference type="Proteomes" id="UP001589870">
    <property type="component" value="Unassembled WGS sequence"/>
</dbReference>
<evidence type="ECO:0000313" key="5">
    <source>
        <dbReference type="Proteomes" id="UP001589870"/>
    </source>
</evidence>
<dbReference type="InterPro" id="IPR005814">
    <property type="entry name" value="Aminotrans_3"/>
</dbReference>
<dbReference type="Pfam" id="PF00202">
    <property type="entry name" value="Aminotran_3"/>
    <property type="match status" value="1"/>
</dbReference>
<gene>
    <name evidence="4" type="ORF">ACFHYQ_08555</name>
</gene>
<protein>
    <submittedName>
        <fullName evidence="4">Aspartate aminotransferase family protein</fullName>
    </submittedName>
</protein>
<dbReference type="PANTHER" id="PTHR45688:SF13">
    <property type="entry name" value="ALANINE--GLYOXYLATE AMINOTRANSFERASE 2-LIKE"/>
    <property type="match status" value="1"/>
</dbReference>
<dbReference type="InterPro" id="IPR049704">
    <property type="entry name" value="Aminotrans_3_PPA_site"/>
</dbReference>
<dbReference type="GO" id="GO:0008483">
    <property type="term" value="F:transaminase activity"/>
    <property type="evidence" value="ECO:0007669"/>
    <property type="project" value="UniProtKB-KW"/>
</dbReference>
<dbReference type="PANTHER" id="PTHR45688">
    <property type="match status" value="1"/>
</dbReference>
<dbReference type="InterPro" id="IPR015424">
    <property type="entry name" value="PyrdxlP-dep_Trfase"/>
</dbReference>
<dbReference type="CDD" id="cd00610">
    <property type="entry name" value="OAT_like"/>
    <property type="match status" value="1"/>
</dbReference>
<comment type="similarity">
    <text evidence="1 3">Belongs to the class-III pyridoxal-phosphate-dependent aminotransferase family.</text>
</comment>
<dbReference type="PIRSF" id="PIRSF000521">
    <property type="entry name" value="Transaminase_4ab_Lys_Orn"/>
    <property type="match status" value="1"/>
</dbReference>
<sequence length="438" mass="46889">MTSKSWIERDRASRLQSRYTFPEVLERGNGTLVYDTDGREYLDFVSGQVCAVAGHAHPKYADAIAKQAHTLIQRGSAFTDTCQIQLAEKVAQMCPGDLNKSYFACTGSESNEAALRMAKLITGRHEVAALVRGYHGLTAGSFGITGLGGVFREGYGPMQPGAVFLPAPYVYRCPFKGCDQDGDSCAMTCLEHGLDTLRRTSSGRPAAVFVEVVQSAGGVIVLPPEWLREVRRLCDEWGALLVIDEAQTGFGRTGKMFAFEHSGVMPDILTLSKSLGGGVPVSAVVVRDGLAAELEAKGYYQSSSHTGDPLLSAAALANLMIIEEEGLVENARKVGELLHRGLEQLRKEYDIVGDVRGLGLFLGFEIVESKETRTAASELAETVSAHCQRDGLLIGHVPGAVSENIIRILPPLTTTASEAERALEILGSALAQASSQAG</sequence>
<organism evidence="4 5">
    <name type="scientific">Sphaerimonospora cavernae</name>
    <dbReference type="NCBI Taxonomy" id="1740611"/>
    <lineage>
        <taxon>Bacteria</taxon>
        <taxon>Bacillati</taxon>
        <taxon>Actinomycetota</taxon>
        <taxon>Actinomycetes</taxon>
        <taxon>Streptosporangiales</taxon>
        <taxon>Streptosporangiaceae</taxon>
        <taxon>Sphaerimonospora</taxon>
    </lineage>
</organism>
<evidence type="ECO:0000256" key="2">
    <source>
        <dbReference type="ARBA" id="ARBA00022898"/>
    </source>
</evidence>
<comment type="caution">
    <text evidence="4">The sequence shown here is derived from an EMBL/GenBank/DDBJ whole genome shotgun (WGS) entry which is preliminary data.</text>
</comment>
<dbReference type="InterPro" id="IPR015422">
    <property type="entry name" value="PyrdxlP-dep_Trfase_small"/>
</dbReference>
<keyword evidence="2 3" id="KW-0663">Pyridoxal phosphate</keyword>
<dbReference type="Gene3D" id="3.40.640.10">
    <property type="entry name" value="Type I PLP-dependent aspartate aminotransferase-like (Major domain)"/>
    <property type="match status" value="1"/>
</dbReference>
<evidence type="ECO:0000256" key="3">
    <source>
        <dbReference type="RuleBase" id="RU003560"/>
    </source>
</evidence>
<keyword evidence="4" id="KW-0032">Aminotransferase</keyword>
<dbReference type="InterPro" id="IPR015421">
    <property type="entry name" value="PyrdxlP-dep_Trfase_major"/>
</dbReference>